<gene>
    <name evidence="1" type="ORF">AVEN_173858_1</name>
</gene>
<dbReference type="Proteomes" id="UP000499080">
    <property type="component" value="Unassembled WGS sequence"/>
</dbReference>
<sequence length="110" mass="12561">MDCFEFWSWGVARYVWCADEVAMVSVPERHAGFPCLRGGFVAGVQVQKFPGVGCAKEFTQTDSFFKDIYLFFEILFLLTSNYLACRLEFLVSGLVSVSLDTDLRWKMNFG</sequence>
<proteinExistence type="predicted"/>
<evidence type="ECO:0000313" key="1">
    <source>
        <dbReference type="EMBL" id="GBM71284.1"/>
    </source>
</evidence>
<comment type="caution">
    <text evidence="1">The sequence shown here is derived from an EMBL/GenBank/DDBJ whole genome shotgun (WGS) entry which is preliminary data.</text>
</comment>
<protein>
    <submittedName>
        <fullName evidence="1">Uncharacterized protein</fullName>
    </submittedName>
</protein>
<accession>A0A4Y2I0C5</accession>
<dbReference type="EMBL" id="BGPR01002304">
    <property type="protein sequence ID" value="GBM71284.1"/>
    <property type="molecule type" value="Genomic_DNA"/>
</dbReference>
<keyword evidence="2" id="KW-1185">Reference proteome</keyword>
<evidence type="ECO:0000313" key="2">
    <source>
        <dbReference type="Proteomes" id="UP000499080"/>
    </source>
</evidence>
<organism evidence="1 2">
    <name type="scientific">Araneus ventricosus</name>
    <name type="common">Orbweaver spider</name>
    <name type="synonym">Epeira ventricosa</name>
    <dbReference type="NCBI Taxonomy" id="182803"/>
    <lineage>
        <taxon>Eukaryota</taxon>
        <taxon>Metazoa</taxon>
        <taxon>Ecdysozoa</taxon>
        <taxon>Arthropoda</taxon>
        <taxon>Chelicerata</taxon>
        <taxon>Arachnida</taxon>
        <taxon>Araneae</taxon>
        <taxon>Araneomorphae</taxon>
        <taxon>Entelegynae</taxon>
        <taxon>Araneoidea</taxon>
        <taxon>Araneidae</taxon>
        <taxon>Araneus</taxon>
    </lineage>
</organism>
<reference evidence="1 2" key="1">
    <citation type="journal article" date="2019" name="Sci. Rep.">
        <title>Orb-weaving spider Araneus ventricosus genome elucidates the spidroin gene catalogue.</title>
        <authorList>
            <person name="Kono N."/>
            <person name="Nakamura H."/>
            <person name="Ohtoshi R."/>
            <person name="Moran D.A.P."/>
            <person name="Shinohara A."/>
            <person name="Yoshida Y."/>
            <person name="Fujiwara M."/>
            <person name="Mori M."/>
            <person name="Tomita M."/>
            <person name="Arakawa K."/>
        </authorList>
    </citation>
    <scope>NUCLEOTIDE SEQUENCE [LARGE SCALE GENOMIC DNA]</scope>
</reference>
<dbReference type="AlphaFoldDB" id="A0A4Y2I0C5"/>
<name>A0A4Y2I0C5_ARAVE</name>